<dbReference type="STRING" id="1878942.GCA_900128755_01418"/>
<keyword evidence="2" id="KW-1185">Reference proteome</keyword>
<proteinExistence type="predicted"/>
<dbReference type="Proteomes" id="UP000261875">
    <property type="component" value="Chromosome"/>
</dbReference>
<accession>A0A2U8I2R9</accession>
<protein>
    <recommendedName>
        <fullName evidence="3">Haemolysin-type calcium binding-related domain-containing protein</fullName>
    </recommendedName>
</protein>
<reference evidence="1 2" key="1">
    <citation type="submission" date="2017-05" db="EMBL/GenBank/DDBJ databases">
        <title>Genome sequence of Candidatus Fukatsuia symbiotica and Candidatus Hamiltonella defensa from Acyrthosiphon pisum strain 5D.</title>
        <authorList>
            <person name="Patel V.A."/>
            <person name="Chevignon G."/>
            <person name="Russell J.A."/>
            <person name="Oliver K.M."/>
        </authorList>
    </citation>
    <scope>NUCLEOTIDE SEQUENCE [LARGE SCALE GENOMIC DNA]</scope>
    <source>
        <strain evidence="1 2">5D</strain>
    </source>
</reference>
<dbReference type="KEGG" id="fsm:CCS41_01050"/>
<evidence type="ECO:0000313" key="1">
    <source>
        <dbReference type="EMBL" id="AWK13400.1"/>
    </source>
</evidence>
<organism evidence="1 2">
    <name type="scientific">Candidatus Fukatsuia symbiotica</name>
    <dbReference type="NCBI Taxonomy" id="1878942"/>
    <lineage>
        <taxon>Bacteria</taxon>
        <taxon>Pseudomonadati</taxon>
        <taxon>Pseudomonadota</taxon>
        <taxon>Gammaproteobacteria</taxon>
        <taxon>Enterobacterales</taxon>
        <taxon>Yersiniaceae</taxon>
        <taxon>Candidatus Fukatsuia</taxon>
    </lineage>
</organism>
<evidence type="ECO:0008006" key="3">
    <source>
        <dbReference type="Google" id="ProtNLM"/>
    </source>
</evidence>
<sequence length="130" mass="14203">MVGGVGDDIYLFARGDGHDSILEDGGTDSLVFTSREITRETLWLKKDGDNLRIQVNGANSGDTVTVLGYYDNPKNKIEMISVERYQLAGDNIDRMVEAMSTFTSSESISAAGNINLQTHINSLWIATSNP</sequence>
<name>A0A2U8I2R9_9GAMM</name>
<gene>
    <name evidence="1" type="ORF">CCS41_01050</name>
</gene>
<evidence type="ECO:0000313" key="2">
    <source>
        <dbReference type="Proteomes" id="UP000261875"/>
    </source>
</evidence>
<dbReference type="AlphaFoldDB" id="A0A2U8I2R9"/>
<dbReference type="InterPro" id="IPR011049">
    <property type="entry name" value="Serralysin-like_metalloprot_C"/>
</dbReference>
<dbReference type="EMBL" id="CP021659">
    <property type="protein sequence ID" value="AWK13400.1"/>
    <property type="molecule type" value="Genomic_DNA"/>
</dbReference>
<dbReference type="SUPFAM" id="SSF51120">
    <property type="entry name" value="beta-Roll"/>
    <property type="match status" value="1"/>
</dbReference>